<gene>
    <name evidence="1" type="ORF">H5P27_06285</name>
</gene>
<accession>A0A7X1E9C5</accession>
<dbReference type="Proteomes" id="UP000526501">
    <property type="component" value="Unassembled WGS sequence"/>
</dbReference>
<dbReference type="RefSeq" id="WP_185659515.1">
    <property type="nucleotide sequence ID" value="NZ_CAWPOO010000006.1"/>
</dbReference>
<sequence>MKIVDATVIREFPYSKETVCRFFSAPALIVSWHPWIETVSIFDKCGLSFRRATLSGGETELVEKYWSDQNDEEFFYQVVEGLWSDYRYRSKVLVESTGEESCRITWEGRLMLQKPEDEKEQMEAFFSEGLDGLEVFLADL</sequence>
<dbReference type="EMBL" id="JACHVC010000006">
    <property type="protein sequence ID" value="MBC2605647.1"/>
    <property type="molecule type" value="Genomic_DNA"/>
</dbReference>
<organism evidence="1 2">
    <name type="scientific">Pelagicoccus albus</name>
    <dbReference type="NCBI Taxonomy" id="415222"/>
    <lineage>
        <taxon>Bacteria</taxon>
        <taxon>Pseudomonadati</taxon>
        <taxon>Verrucomicrobiota</taxon>
        <taxon>Opitutia</taxon>
        <taxon>Puniceicoccales</taxon>
        <taxon>Pelagicoccaceae</taxon>
        <taxon>Pelagicoccus</taxon>
    </lineage>
</organism>
<comment type="caution">
    <text evidence="1">The sequence shown here is derived from an EMBL/GenBank/DDBJ whole genome shotgun (WGS) entry which is preliminary data.</text>
</comment>
<keyword evidence="2" id="KW-1185">Reference proteome</keyword>
<protein>
    <recommendedName>
        <fullName evidence="3">Activator of Hsp90 ATPase homolog 1-like protein</fullName>
    </recommendedName>
</protein>
<proteinExistence type="predicted"/>
<dbReference type="SUPFAM" id="SSF55961">
    <property type="entry name" value="Bet v1-like"/>
    <property type="match status" value="1"/>
</dbReference>
<name>A0A7X1E9C5_9BACT</name>
<dbReference type="AlphaFoldDB" id="A0A7X1E9C5"/>
<evidence type="ECO:0000313" key="1">
    <source>
        <dbReference type="EMBL" id="MBC2605647.1"/>
    </source>
</evidence>
<evidence type="ECO:0000313" key="2">
    <source>
        <dbReference type="Proteomes" id="UP000526501"/>
    </source>
</evidence>
<dbReference type="InterPro" id="IPR023393">
    <property type="entry name" value="START-like_dom_sf"/>
</dbReference>
<evidence type="ECO:0008006" key="3">
    <source>
        <dbReference type="Google" id="ProtNLM"/>
    </source>
</evidence>
<reference evidence="1 2" key="1">
    <citation type="submission" date="2020-07" db="EMBL/GenBank/DDBJ databases">
        <authorList>
            <person name="Feng X."/>
        </authorList>
    </citation>
    <scope>NUCLEOTIDE SEQUENCE [LARGE SCALE GENOMIC DNA]</scope>
    <source>
        <strain evidence="1 2">JCM23202</strain>
    </source>
</reference>
<dbReference type="Gene3D" id="3.30.530.20">
    <property type="match status" value="1"/>
</dbReference>